<dbReference type="InterPro" id="IPR001119">
    <property type="entry name" value="SLH_dom"/>
</dbReference>
<dbReference type="InterPro" id="IPR022441">
    <property type="entry name" value="Para_beta_helix_rpt-2"/>
</dbReference>
<dbReference type="InterPro" id="IPR011050">
    <property type="entry name" value="Pectin_lyase_fold/virulence"/>
</dbReference>
<dbReference type="PROSITE" id="PS51272">
    <property type="entry name" value="SLH"/>
    <property type="match status" value="3"/>
</dbReference>
<feature type="domain" description="SLH" evidence="4">
    <location>
        <begin position="1260"/>
        <end position="1320"/>
    </location>
</feature>
<feature type="compositionally biased region" description="Gly residues" evidence="2">
    <location>
        <begin position="1025"/>
        <end position="1035"/>
    </location>
</feature>
<accession>A0ABT1YNI2</accession>
<evidence type="ECO:0000256" key="2">
    <source>
        <dbReference type="SAM" id="MobiDB-lite"/>
    </source>
</evidence>
<dbReference type="InterPro" id="IPR039448">
    <property type="entry name" value="Beta_helix"/>
</dbReference>
<feature type="region of interest" description="Disordered" evidence="2">
    <location>
        <begin position="1020"/>
        <end position="1060"/>
    </location>
</feature>
<feature type="domain" description="SLH" evidence="4">
    <location>
        <begin position="1388"/>
        <end position="1448"/>
    </location>
</feature>
<evidence type="ECO:0000256" key="1">
    <source>
        <dbReference type="SAM" id="Coils"/>
    </source>
</evidence>
<comment type="caution">
    <text evidence="5">The sequence shown here is derived from an EMBL/GenBank/DDBJ whole genome shotgun (WGS) entry which is preliminary data.</text>
</comment>
<dbReference type="Pfam" id="PF12733">
    <property type="entry name" value="Cadherin-like"/>
    <property type="match status" value="1"/>
</dbReference>
<dbReference type="SUPFAM" id="SSF49785">
    <property type="entry name" value="Galactose-binding domain-like"/>
    <property type="match status" value="1"/>
</dbReference>
<dbReference type="Proteomes" id="UP001300012">
    <property type="component" value="Unassembled WGS sequence"/>
</dbReference>
<evidence type="ECO:0000313" key="6">
    <source>
        <dbReference type="Proteomes" id="UP001300012"/>
    </source>
</evidence>
<name>A0ABT1YNI2_9BACL</name>
<organism evidence="5 6">
    <name type="scientific">Paenibacillus radicis</name>
    <name type="common">ex Xue et al. 2023</name>
    <dbReference type="NCBI Taxonomy" id="2972489"/>
    <lineage>
        <taxon>Bacteria</taxon>
        <taxon>Bacillati</taxon>
        <taxon>Bacillota</taxon>
        <taxon>Bacilli</taxon>
        <taxon>Bacillales</taxon>
        <taxon>Paenibacillaceae</taxon>
        <taxon>Paenibacillus</taxon>
    </lineage>
</organism>
<evidence type="ECO:0000259" key="4">
    <source>
        <dbReference type="PROSITE" id="PS51272"/>
    </source>
</evidence>
<dbReference type="PANTHER" id="PTHR43308">
    <property type="entry name" value="OUTER MEMBRANE PROTEIN ALPHA-RELATED"/>
    <property type="match status" value="1"/>
</dbReference>
<dbReference type="SUPFAM" id="SSF51126">
    <property type="entry name" value="Pectin lyase-like"/>
    <property type="match status" value="1"/>
</dbReference>
<dbReference type="PROSITE" id="PS50022">
    <property type="entry name" value="FA58C_3"/>
    <property type="match status" value="1"/>
</dbReference>
<feature type="domain" description="SLH" evidence="4">
    <location>
        <begin position="1321"/>
        <end position="1384"/>
    </location>
</feature>
<dbReference type="Gene3D" id="2.60.120.260">
    <property type="entry name" value="Galactose-binding domain-like"/>
    <property type="match status" value="1"/>
</dbReference>
<dbReference type="PANTHER" id="PTHR43308:SF5">
    <property type="entry name" value="S-LAYER PROTEIN _ PEPTIDOGLYCAN ENDO-BETA-N-ACETYLGLUCOSAMINIDASE"/>
    <property type="match status" value="1"/>
</dbReference>
<dbReference type="InterPro" id="IPR000421">
    <property type="entry name" value="FA58C"/>
</dbReference>
<dbReference type="Pfam" id="PF13229">
    <property type="entry name" value="Beta_helix"/>
    <property type="match status" value="1"/>
</dbReference>
<feature type="domain" description="F5/8 type C" evidence="3">
    <location>
        <begin position="250"/>
        <end position="377"/>
    </location>
</feature>
<keyword evidence="6" id="KW-1185">Reference proteome</keyword>
<evidence type="ECO:0000259" key="3">
    <source>
        <dbReference type="PROSITE" id="PS50022"/>
    </source>
</evidence>
<feature type="compositionally biased region" description="Polar residues" evidence="2">
    <location>
        <begin position="1046"/>
        <end position="1059"/>
    </location>
</feature>
<dbReference type="Pfam" id="PF00395">
    <property type="entry name" value="SLH"/>
    <property type="match status" value="3"/>
</dbReference>
<dbReference type="RefSeq" id="WP_258216295.1">
    <property type="nucleotide sequence ID" value="NZ_JANQBD010000022.1"/>
</dbReference>
<dbReference type="InterPro" id="IPR051465">
    <property type="entry name" value="Cell_Envelope_Struct_Comp"/>
</dbReference>
<reference evidence="5 6" key="1">
    <citation type="submission" date="2022-08" db="EMBL/GenBank/DDBJ databases">
        <title>Paenibacillus endoradicis sp. nov., Paenibacillus radicibacter sp. nov and Paenibacillus pararadicis sp. nov., three cold-adapted plant growth-promoting bacteria isolated from root of Larix gmelinii in Great Khingan.</title>
        <authorList>
            <person name="Xue H."/>
        </authorList>
    </citation>
    <scope>NUCLEOTIDE SEQUENCE [LARGE SCALE GENOMIC DNA]</scope>
    <source>
        <strain evidence="5 6">N5-1-1-5</strain>
    </source>
</reference>
<proteinExistence type="predicted"/>
<dbReference type="SMART" id="SM00710">
    <property type="entry name" value="PbH1"/>
    <property type="match status" value="10"/>
</dbReference>
<dbReference type="Gene3D" id="2.160.20.10">
    <property type="entry name" value="Single-stranded right-handed beta-helix, Pectin lyase-like"/>
    <property type="match status" value="2"/>
</dbReference>
<dbReference type="InterPro" id="IPR025883">
    <property type="entry name" value="Cadherin-like_domain"/>
</dbReference>
<sequence>MSKIKKTVSLFLSALLVLQMVLIIAPLQVHAETINELAKYGASANAVIEQTTAYQGFHFPRNHQGGSTASYNVKAGNGTERQAYFKFDLPDPSKVTQADKILLSIKAKTTVTTNPSFTVVGVTYNNWSSDINYQWVVTNSPVPPAGSNLITWTNAAVRYNSSVTDSLLRYETKYGAQATELGTFSPTAADDEYRVDVTNFVKQNKTAGAVSFLVRATEKTQTGASTIYNSFNTDADFSSSLFGSTNKKPALILQKLEGSGPNLPYTILPANVTASADDGNIPQNVVGNNRYYRWSAQNTADQRQWIQLDLGSAKPIGYLGIAFNAGKIRKSFFDILVSNDGITWTPVLVGQESSGTTEEVELVNLSGKNITARYVRYLGNGNSAPNSKDWNSLTAFQIYPPAADGSTNLIPVPYTEPPKPPAKRNTVPGLVDGDGAPYIPYEPNRNPIKTWNIVTDFGAKPDDPNFDNSLIINNAISDPRVLANHEIYFPNGVYHLKSTMSTDALSNFQVKSNVNLRGESEQGTVLLSYFNELNGSSRVIKAFAKKELLISNFTIKSIFGDKLNEMGPDGQPKYAYSTNTNTANPKIGGYGNGIYIDQSGGIGSNKIVVENVTVEHFQRMGIRVSRSQEITIRNSTFKNATDVGAGGAGYGIAVQGDTTKVDHFGEPIDVYFNLVENNKFLGPYLRHGVIVQHFAHNNLITKNYANGTLLDSLDLHGENEYLNEISYNLIENVPKEAIGVGNTGGTPPNTNHSASGPKNYIHHNTLKHNRDGVMVYMGSPDTIIEANEIIGTLDYKMYGGTSGDDGTTNVVQDGVGIKLHNAPGTIVKNNIIRGNTAANYSGILLSHHNGDSNVNMLGAGAGDPENVTITGNTVTGNTYGLRIETGKNIIVKGNTIKDNLIRNLKVDIALAESDLKEAEATLSSLKVTDGTTPLDLSPAFAADKTDYSIANVANRVSSLVINPTPQVNTSVIKVNGTVLTGTNGATVALSAGPNNITIEVTAENGTKKNYQITVVRFGSGSSGSTSGGSSSGGSSSGVTPTPAEGTKNNQSTPLTSEVKTVNGKEVAQAKVDDKVIDAALKNTDIGKLKLAVDSTVKANQMVVTLNNSALQKIATEDKVKSVTIDTKLGSYELPVKQINLQELAAKLGVSKENVNVEITITKNEDAAEKAKSSGQKVLGTVEFTVKVTSTDGKSVELSTFTQFVPRTIKAEGTLNARNLAAVRVEKDGQGSPVYQPVPFTVSGAEATLYSRTNSTYMLLENNITFADVKTHWAKDEIERMANKYIVQGVSKDEFQPDQAVTRAEFAALIARSMGLKPITSSQNKFNDVRSGDWFEGQVYAAAEVGIVSGYDDQTFRPNQKISRQEMAVMIYRAMKFAGFDNKSQVGSNVTFTDENLFENWAKEAISVMANKKIVEGVASGKYDPTATATRAQSSVILSRMLSIVQFNQ</sequence>
<protein>
    <submittedName>
        <fullName evidence="5">S-layer homology domain-containing protein</fullName>
    </submittedName>
</protein>
<feature type="coiled-coil region" evidence="1">
    <location>
        <begin position="901"/>
        <end position="928"/>
    </location>
</feature>
<gene>
    <name evidence="5" type="ORF">NV381_26405</name>
</gene>
<dbReference type="InterPro" id="IPR012334">
    <property type="entry name" value="Pectin_lyas_fold"/>
</dbReference>
<keyword evidence="1" id="KW-0175">Coiled coil</keyword>
<evidence type="ECO:0000313" key="5">
    <source>
        <dbReference type="EMBL" id="MCR8634736.1"/>
    </source>
</evidence>
<dbReference type="Pfam" id="PF00754">
    <property type="entry name" value="F5_F8_type_C"/>
    <property type="match status" value="1"/>
</dbReference>
<dbReference type="InterPro" id="IPR006626">
    <property type="entry name" value="PbH1"/>
</dbReference>
<dbReference type="InterPro" id="IPR008979">
    <property type="entry name" value="Galactose-bd-like_sf"/>
</dbReference>
<dbReference type="NCBIfam" id="TIGR03804">
    <property type="entry name" value="para_beta_helix"/>
    <property type="match status" value="1"/>
</dbReference>
<dbReference type="EMBL" id="JANQBD010000022">
    <property type="protein sequence ID" value="MCR8634736.1"/>
    <property type="molecule type" value="Genomic_DNA"/>
</dbReference>